<comment type="pathway">
    <text evidence="2 5">Cofactor biosynthesis; molybdopterin biosynthesis.</text>
</comment>
<dbReference type="NCBIfam" id="NF045515">
    <property type="entry name" value="Glp_gephyrin"/>
    <property type="match status" value="1"/>
</dbReference>
<keyword evidence="5" id="KW-0500">Molybdenum</keyword>
<reference evidence="7 8" key="1">
    <citation type="submission" date="2021-06" db="EMBL/GenBank/DDBJ databases">
        <title>Bacterium isolated from marine sediment.</title>
        <authorList>
            <person name="Zhu K.-L."/>
            <person name="Du Z.-J."/>
            <person name="Liang Q.-Y."/>
        </authorList>
    </citation>
    <scope>NUCLEOTIDE SEQUENCE [LARGE SCALE GENOMIC DNA]</scope>
    <source>
        <strain evidence="7 8">A346</strain>
    </source>
</reference>
<evidence type="ECO:0000256" key="4">
    <source>
        <dbReference type="ARBA" id="ARBA00047317"/>
    </source>
</evidence>
<keyword evidence="5" id="KW-0479">Metal-binding</keyword>
<dbReference type="InterPro" id="IPR005111">
    <property type="entry name" value="MoeA_C_domain_IV"/>
</dbReference>
<protein>
    <recommendedName>
        <fullName evidence="5">Molybdopterin molybdenumtransferase</fullName>
        <ecNumber evidence="5">2.10.1.1</ecNumber>
    </recommendedName>
</protein>
<dbReference type="PANTHER" id="PTHR10192:SF5">
    <property type="entry name" value="GEPHYRIN"/>
    <property type="match status" value="1"/>
</dbReference>
<evidence type="ECO:0000256" key="1">
    <source>
        <dbReference type="ARBA" id="ARBA00002901"/>
    </source>
</evidence>
<proteinExistence type="inferred from homology"/>
<organism evidence="7 8">
    <name type="scientific">Marinobacterium weihaiense</name>
    <dbReference type="NCBI Taxonomy" id="2851016"/>
    <lineage>
        <taxon>Bacteria</taxon>
        <taxon>Pseudomonadati</taxon>
        <taxon>Pseudomonadota</taxon>
        <taxon>Gammaproteobacteria</taxon>
        <taxon>Oceanospirillales</taxon>
        <taxon>Oceanospirillaceae</taxon>
        <taxon>Marinobacterium</taxon>
    </lineage>
</organism>
<dbReference type="Pfam" id="PF00994">
    <property type="entry name" value="MoCF_biosynth"/>
    <property type="match status" value="1"/>
</dbReference>
<dbReference type="InterPro" id="IPR001453">
    <property type="entry name" value="MoaB/Mog_dom"/>
</dbReference>
<feature type="domain" description="MoaB/Mog" evidence="6">
    <location>
        <begin position="185"/>
        <end position="322"/>
    </location>
</feature>
<evidence type="ECO:0000256" key="2">
    <source>
        <dbReference type="ARBA" id="ARBA00005046"/>
    </source>
</evidence>
<dbReference type="Proteomes" id="UP000755551">
    <property type="component" value="Unassembled WGS sequence"/>
</dbReference>
<dbReference type="SMART" id="SM00852">
    <property type="entry name" value="MoCF_biosynth"/>
    <property type="match status" value="1"/>
</dbReference>
<evidence type="ECO:0000256" key="5">
    <source>
        <dbReference type="RuleBase" id="RU365090"/>
    </source>
</evidence>
<keyword evidence="5" id="KW-0501">Molybdenum cofactor biosynthesis</keyword>
<comment type="function">
    <text evidence="1 5">Catalyzes the insertion of molybdate into adenylated molybdopterin with the concomitant release of AMP.</text>
</comment>
<dbReference type="EMBL" id="JAHQZT010000026">
    <property type="protein sequence ID" value="MBV0934518.1"/>
    <property type="molecule type" value="Genomic_DNA"/>
</dbReference>
<dbReference type="RefSeq" id="WP_217335922.1">
    <property type="nucleotide sequence ID" value="NZ_JAHQZT010000026.1"/>
</dbReference>
<keyword evidence="5" id="KW-0460">Magnesium</keyword>
<evidence type="ECO:0000259" key="6">
    <source>
        <dbReference type="SMART" id="SM00852"/>
    </source>
</evidence>
<comment type="similarity">
    <text evidence="3 5">Belongs to the MoeA family.</text>
</comment>
<name>A0ABS6ME12_9GAMM</name>
<comment type="caution">
    <text evidence="7">The sequence shown here is derived from an EMBL/GenBank/DDBJ whole genome shotgun (WGS) entry which is preliminary data.</text>
</comment>
<dbReference type="Pfam" id="PF03453">
    <property type="entry name" value="MoeA_N"/>
    <property type="match status" value="1"/>
</dbReference>
<keyword evidence="5" id="KW-0808">Transferase</keyword>
<dbReference type="Pfam" id="PF03454">
    <property type="entry name" value="MoeA_C"/>
    <property type="match status" value="1"/>
</dbReference>
<keyword evidence="8" id="KW-1185">Reference proteome</keyword>
<dbReference type="PANTHER" id="PTHR10192">
    <property type="entry name" value="MOLYBDOPTERIN BIOSYNTHESIS PROTEIN"/>
    <property type="match status" value="1"/>
</dbReference>
<comment type="catalytic activity">
    <reaction evidence="4">
        <text>adenylyl-molybdopterin + molybdate = Mo-molybdopterin + AMP + H(+)</text>
        <dbReference type="Rhea" id="RHEA:35047"/>
        <dbReference type="ChEBI" id="CHEBI:15378"/>
        <dbReference type="ChEBI" id="CHEBI:36264"/>
        <dbReference type="ChEBI" id="CHEBI:62727"/>
        <dbReference type="ChEBI" id="CHEBI:71302"/>
        <dbReference type="ChEBI" id="CHEBI:456215"/>
        <dbReference type="EC" id="2.10.1.1"/>
    </reaction>
</comment>
<dbReference type="NCBIfam" id="TIGR00177">
    <property type="entry name" value="molyb_syn"/>
    <property type="match status" value="1"/>
</dbReference>
<dbReference type="CDD" id="cd00887">
    <property type="entry name" value="MoeA"/>
    <property type="match status" value="1"/>
</dbReference>
<dbReference type="InterPro" id="IPR005110">
    <property type="entry name" value="MoeA_linker/N"/>
</dbReference>
<evidence type="ECO:0000313" key="8">
    <source>
        <dbReference type="Proteomes" id="UP000755551"/>
    </source>
</evidence>
<dbReference type="EC" id="2.10.1.1" evidence="5"/>
<sequence length="408" mass="43465">MTDPCSQPGLIPLGSALELLLAGIECRLPREPCALLQAHGRVLARECCAPVDVPPTDNSAMDGYALRHADLIPNQPTPLPVSQRIPAGTAPPPLTPGTAARIFTGAPIPAGADTVVMQERTLLENNQVLIAPDTAAGSNIRPRGQDIRRGTVVMPAGTRLNATAIGVLASIGRAEVEVYRRLRVAVLSTGDELADPGVALKPGQIYNSNRYLVLCLLRQLGLETLDLGPVADSRASTRNALSQAAEHVDIILTTGGVSVGEEDHVKTAIQDLGQLDLWRINLKPGKPFAAGKIGRTPLFGLPGNPGAALVTFALLVRPCLCKAQGLHTTDQRPWVLQAAFAREHTNTREEYLRARRGLDGTVSLVEPQGSGTLSSLLQCDGLIRIPPRQPVREGEPVEFYPLHELLDG</sequence>
<comment type="cofactor">
    <cofactor evidence="5">
        <name>Mg(2+)</name>
        <dbReference type="ChEBI" id="CHEBI:18420"/>
    </cofactor>
</comment>
<dbReference type="InterPro" id="IPR038987">
    <property type="entry name" value="MoeA-like"/>
</dbReference>
<gene>
    <name evidence="7" type="ORF">KTN04_14355</name>
</gene>
<evidence type="ECO:0000313" key="7">
    <source>
        <dbReference type="EMBL" id="MBV0934518.1"/>
    </source>
</evidence>
<evidence type="ECO:0000256" key="3">
    <source>
        <dbReference type="ARBA" id="ARBA00010763"/>
    </source>
</evidence>
<accession>A0ABS6ME12</accession>